<reference evidence="2" key="1">
    <citation type="submission" date="2016-10" db="EMBL/GenBank/DDBJ databases">
        <authorList>
            <person name="Varghese N."/>
            <person name="Submissions S."/>
        </authorList>
    </citation>
    <scope>NUCLEOTIDE SEQUENCE [LARGE SCALE GENOMIC DNA]</scope>
    <source>
        <strain evidence="2">BL47</strain>
    </source>
</reference>
<keyword evidence="2" id="KW-1185">Reference proteome</keyword>
<evidence type="ECO:0000313" key="1">
    <source>
        <dbReference type="EMBL" id="SDM17212.1"/>
    </source>
</evidence>
<dbReference type="SUPFAM" id="SSF64518">
    <property type="entry name" value="Phase 1 flagellin"/>
    <property type="match status" value="1"/>
</dbReference>
<dbReference type="AlphaFoldDB" id="A0A1G9R1M8"/>
<dbReference type="OrthoDB" id="7312911at2"/>
<protein>
    <recommendedName>
        <fullName evidence="3">Flagellin</fullName>
    </recommendedName>
</protein>
<evidence type="ECO:0008006" key="3">
    <source>
        <dbReference type="Google" id="ProtNLM"/>
    </source>
</evidence>
<evidence type="ECO:0000313" key="2">
    <source>
        <dbReference type="Proteomes" id="UP000198704"/>
    </source>
</evidence>
<gene>
    <name evidence="1" type="ORF">SAMN05216360_10154</name>
</gene>
<proteinExistence type="predicted"/>
<organism evidence="1 2">
    <name type="scientific">Methylobacterium phyllostachyos</name>
    <dbReference type="NCBI Taxonomy" id="582672"/>
    <lineage>
        <taxon>Bacteria</taxon>
        <taxon>Pseudomonadati</taxon>
        <taxon>Pseudomonadota</taxon>
        <taxon>Alphaproteobacteria</taxon>
        <taxon>Hyphomicrobiales</taxon>
        <taxon>Methylobacteriaceae</taxon>
        <taxon>Methylobacterium</taxon>
    </lineage>
</organism>
<dbReference type="EMBL" id="FNHS01000001">
    <property type="protein sequence ID" value="SDM17212.1"/>
    <property type="molecule type" value="Genomic_DNA"/>
</dbReference>
<dbReference type="RefSeq" id="WP_091712350.1">
    <property type="nucleotide sequence ID" value="NZ_FNHS01000001.1"/>
</dbReference>
<sequence length="521" mass="51879">MTTITPFAAGSYLTTRNAAQLTTLKNQLNDLSNQVSSGQVSQTYGGLGAGRSTALSAQATLSALGGYAAAITAGQTRTSLAVTSLTQVASLGTSARQTLDNGLQSVATSSVAGRSIALGNLQTVLDTLNQSAAGNYLFGGSDASTQPVLDADTILNGTTNSDGTPKAGLTQLIEEQTAADLGSGSGRLSTTTPTATSIKVKEEADPATRASFGFILGGSSSTTSAISADTVAGTPTAAGTMTIGVNSQPAVGDSVTVTLKMHDGTSTMLTLTAVSGTTASTSSSSGATFAIGADTTATATNLNTALQGVLTAAAGSTLAVNSAAVAAKNFFSGSANGGVIPQRVGTDSTGNPVYVPGTKANTVLWYQGEDSGTSAIDTQSVQIGASAKVGTGARANDGAIRNVLAGLATMAYALPTTSDNSTTATYQAVVDQAGALLSSADTTNPSVQDTVTQLSLASARLSSASTTNTATQNTVQNTLDGIEQAPTEEVIAKLLDVQNRLQASYQITATLSKLSLVNYIS</sequence>
<name>A0A1G9R1M8_9HYPH</name>
<dbReference type="Proteomes" id="UP000198704">
    <property type="component" value="Unassembled WGS sequence"/>
</dbReference>
<accession>A0A1G9R1M8</accession>
<dbReference type="STRING" id="582672.SAMN05216360_10154"/>